<proteinExistence type="predicted"/>
<feature type="domain" description="Hemerythrin-like" evidence="2">
    <location>
        <begin position="5"/>
        <end position="129"/>
    </location>
</feature>
<evidence type="ECO:0000313" key="4">
    <source>
        <dbReference type="Proteomes" id="UP000627838"/>
    </source>
</evidence>
<reference evidence="3 4" key="1">
    <citation type="submission" date="2020-10" db="EMBL/GenBank/DDBJ databases">
        <title>Sequencing the genomes of 1000 actinobacteria strains.</title>
        <authorList>
            <person name="Klenk H.-P."/>
        </authorList>
    </citation>
    <scope>NUCLEOTIDE SEQUENCE [LARGE SCALE GENOMIC DNA]</scope>
    <source>
        <strain evidence="3 4">DSM 46744</strain>
    </source>
</reference>
<gene>
    <name evidence="3" type="ORF">H4W34_002022</name>
</gene>
<dbReference type="Gene3D" id="1.20.120.520">
    <property type="entry name" value="nmb1532 protein domain like"/>
    <property type="match status" value="1"/>
</dbReference>
<organism evidence="3 4">
    <name type="scientific">Actinomadura algeriensis</name>
    <dbReference type="NCBI Taxonomy" id="1679523"/>
    <lineage>
        <taxon>Bacteria</taxon>
        <taxon>Bacillati</taxon>
        <taxon>Actinomycetota</taxon>
        <taxon>Actinomycetes</taxon>
        <taxon>Streptosporangiales</taxon>
        <taxon>Thermomonosporaceae</taxon>
        <taxon>Actinomadura</taxon>
    </lineage>
</organism>
<dbReference type="PANTHER" id="PTHR35585">
    <property type="entry name" value="HHE DOMAIN PROTEIN (AFU_ORTHOLOGUE AFUA_4G00730)"/>
    <property type="match status" value="1"/>
</dbReference>
<dbReference type="InterPro" id="IPR012312">
    <property type="entry name" value="Hemerythrin-like"/>
</dbReference>
<keyword evidence="4" id="KW-1185">Reference proteome</keyword>
<evidence type="ECO:0000313" key="3">
    <source>
        <dbReference type="EMBL" id="MBE1532189.1"/>
    </source>
</evidence>
<accession>A0ABR9JNP9</accession>
<name>A0ABR9JNP9_9ACTN</name>
<feature type="region of interest" description="Disordered" evidence="1">
    <location>
        <begin position="146"/>
        <end position="169"/>
    </location>
</feature>
<dbReference type="EMBL" id="JADBDZ010000001">
    <property type="protein sequence ID" value="MBE1532189.1"/>
    <property type="molecule type" value="Genomic_DNA"/>
</dbReference>
<dbReference type="Pfam" id="PF01814">
    <property type="entry name" value="Hemerythrin"/>
    <property type="match status" value="1"/>
</dbReference>
<protein>
    <submittedName>
        <fullName evidence="3">Hemerythrin superfamily protein</fullName>
    </submittedName>
</protein>
<comment type="caution">
    <text evidence="3">The sequence shown here is derived from an EMBL/GenBank/DDBJ whole genome shotgun (WGS) entry which is preliminary data.</text>
</comment>
<evidence type="ECO:0000259" key="2">
    <source>
        <dbReference type="Pfam" id="PF01814"/>
    </source>
</evidence>
<dbReference type="PANTHER" id="PTHR35585:SF1">
    <property type="entry name" value="HHE DOMAIN PROTEIN (AFU_ORTHOLOGUE AFUA_4G00730)"/>
    <property type="match status" value="1"/>
</dbReference>
<dbReference type="RefSeq" id="WP_225961096.1">
    <property type="nucleotide sequence ID" value="NZ_JADBDZ010000001.1"/>
</dbReference>
<dbReference type="Proteomes" id="UP000627838">
    <property type="component" value="Unassembled WGS sequence"/>
</dbReference>
<sequence>MGMDAIDLLKHDHRMVEQLFRDFNAAASGRQRRGVIDILVRELSKHAAVEELIFYPFAGKVLRDEALVQRHLAEHMAVKEALAELDALSRTDGHAADGPGGHAEEILELLRRDVEEHVQEEEGELMPRLRERADAESLRELGRTLEKAKGTAPTRPHPHAPDRPPALTVAAPVAAVYDRMRDRLQGRPRT</sequence>
<evidence type="ECO:0000256" key="1">
    <source>
        <dbReference type="SAM" id="MobiDB-lite"/>
    </source>
</evidence>